<accession>A0A1Y0FAI2</accession>
<reference evidence="1 2" key="1">
    <citation type="submission" date="2017-04" db="EMBL/GenBank/DDBJ databases">
        <title>Complete genome sequence of Lactobacillus salivarius ZLS006, a probiotic strain isolated from healthy piglet.</title>
        <authorList>
            <person name="Zhang D."/>
        </authorList>
    </citation>
    <scope>NUCLEOTIDE SEQUENCE [LARGE SCALE GENOMIC DNA]</scope>
    <source>
        <strain evidence="1 2">ZLS006</strain>
        <plasmid evidence="1 2">unnamed1</plasmid>
    </source>
</reference>
<gene>
    <name evidence="1" type="ORF">B7R82_10400</name>
</gene>
<protein>
    <submittedName>
        <fullName evidence="1">Uncharacterized protein</fullName>
    </submittedName>
</protein>
<evidence type="ECO:0000313" key="2">
    <source>
        <dbReference type="Proteomes" id="UP000195378"/>
    </source>
</evidence>
<proteinExistence type="predicted"/>
<sequence length="73" mass="8621">MYGMSFSLRRNCIILKCKHKVMIMREFNNEEPELKTKKATTFLKKEEVSSSVSKLIDQGIKENRGLLEWLKDK</sequence>
<organism evidence="1 2">
    <name type="scientific">Ligilactobacillus salivarius</name>
    <dbReference type="NCBI Taxonomy" id="1624"/>
    <lineage>
        <taxon>Bacteria</taxon>
        <taxon>Bacillati</taxon>
        <taxon>Bacillota</taxon>
        <taxon>Bacilli</taxon>
        <taxon>Lactobacillales</taxon>
        <taxon>Lactobacillaceae</taxon>
        <taxon>Ligilactobacillus</taxon>
    </lineage>
</organism>
<dbReference type="Proteomes" id="UP000195378">
    <property type="component" value="Plasmid unnamed1"/>
</dbReference>
<keyword evidence="1" id="KW-0614">Plasmid</keyword>
<name>A0A1Y0FAI2_9LACO</name>
<dbReference type="AlphaFoldDB" id="A0A1Y0FAI2"/>
<dbReference type="EMBL" id="CP020859">
    <property type="protein sequence ID" value="ARU20359.1"/>
    <property type="molecule type" value="Genomic_DNA"/>
</dbReference>
<evidence type="ECO:0000313" key="1">
    <source>
        <dbReference type="EMBL" id="ARU20359.1"/>
    </source>
</evidence>
<geneLocation type="plasmid" evidence="1 2">
    <name>unnamed1</name>
</geneLocation>